<keyword evidence="2" id="KW-1185">Reference proteome</keyword>
<name>A0A177HF47_9ACTN</name>
<dbReference type="Proteomes" id="UP000077381">
    <property type="component" value="Unassembled WGS sequence"/>
</dbReference>
<evidence type="ECO:0000313" key="2">
    <source>
        <dbReference type="Proteomes" id="UP000077381"/>
    </source>
</evidence>
<reference evidence="1 2" key="1">
    <citation type="submission" date="2015-12" db="EMBL/GenBank/DDBJ databases">
        <title>Genome sequence of Streptomyces sp. G25.</title>
        <authorList>
            <person name="Poehlein A."/>
            <person name="Roettig A."/>
            <person name="Hiessl S."/>
            <person name="Hauschild P."/>
            <person name="Schauer J."/>
            <person name="Madkour M.H."/>
            <person name="Al-Ansari A.M."/>
            <person name="Almakishah N.H."/>
            <person name="Steinbuechel A."/>
            <person name="Daniel R."/>
        </authorList>
    </citation>
    <scope>NUCLEOTIDE SEQUENCE [LARGE SCALE GENOMIC DNA]</scope>
    <source>
        <strain evidence="2">G25(2015)</strain>
    </source>
</reference>
<proteinExistence type="predicted"/>
<dbReference type="AlphaFoldDB" id="A0A177HF47"/>
<evidence type="ECO:0000313" key="1">
    <source>
        <dbReference type="EMBL" id="OAH09693.1"/>
    </source>
</evidence>
<comment type="caution">
    <text evidence="1">The sequence shown here is derived from an EMBL/GenBank/DDBJ whole genome shotgun (WGS) entry which is preliminary data.</text>
</comment>
<accession>A0A177HF47</accession>
<sequence length="73" mass="7580">MPGQDVDVGFALFGVRDAVDAPGGDRHFIERGCAQWGFGVVAHHVEEFLHQASAGSVDGVGEGAGESRSAGLW</sequence>
<gene>
    <name evidence="1" type="ORF">STSP_69900</name>
</gene>
<protein>
    <submittedName>
        <fullName evidence="1">Uncharacterized protein</fullName>
    </submittedName>
</protein>
<dbReference type="EMBL" id="LOHS01000185">
    <property type="protein sequence ID" value="OAH09693.1"/>
    <property type="molecule type" value="Genomic_DNA"/>
</dbReference>
<organism evidence="1 2">
    <name type="scientific">Streptomyces jeddahensis</name>
    <dbReference type="NCBI Taxonomy" id="1716141"/>
    <lineage>
        <taxon>Bacteria</taxon>
        <taxon>Bacillati</taxon>
        <taxon>Actinomycetota</taxon>
        <taxon>Actinomycetes</taxon>
        <taxon>Kitasatosporales</taxon>
        <taxon>Streptomycetaceae</taxon>
        <taxon>Streptomyces</taxon>
    </lineage>
</organism>